<feature type="compositionally biased region" description="Polar residues" evidence="1">
    <location>
        <begin position="8"/>
        <end position="35"/>
    </location>
</feature>
<dbReference type="EnsemblPlants" id="Kaladp0863s0017.1.v1.1">
    <property type="protein sequence ID" value="Kaladp0863s0017.1.v1.1"/>
    <property type="gene ID" value="Kaladp0863s0017.v1.1"/>
</dbReference>
<dbReference type="Gramene" id="Kaladp0863s0017.1.v1.1">
    <property type="protein sequence ID" value="Kaladp0863s0017.1.v1.1"/>
    <property type="gene ID" value="Kaladp0863s0017.v1.1"/>
</dbReference>
<dbReference type="PANTHER" id="PTHR45023:SF4">
    <property type="entry name" value="GLYCINE-RICH PROTEIN-RELATED"/>
    <property type="match status" value="1"/>
</dbReference>
<name>A0A7N0VGX6_KALFE</name>
<dbReference type="PANTHER" id="PTHR45023">
    <property type="match status" value="1"/>
</dbReference>
<feature type="region of interest" description="Disordered" evidence="1">
    <location>
        <begin position="1"/>
        <end position="62"/>
    </location>
</feature>
<accession>A0A7N0VGX6</accession>
<sequence length="118" mass="13476">MVKDGSKWTGQVGAQNASKNIKTSESGAYASSSNQDIEENTYEESRPISQKLVKRKMRGKEKNNITESVAEEFAHRWKRMEELQAQKLSILNEIKNKANDDTLCDYEILMKDINTMSD</sequence>
<evidence type="ECO:0000313" key="3">
    <source>
        <dbReference type="Proteomes" id="UP000594263"/>
    </source>
</evidence>
<dbReference type="Proteomes" id="UP000594263">
    <property type="component" value="Unplaced"/>
</dbReference>
<proteinExistence type="predicted"/>
<dbReference type="AlphaFoldDB" id="A0A7N0VGX6"/>
<reference evidence="2" key="1">
    <citation type="submission" date="2021-01" db="UniProtKB">
        <authorList>
            <consortium name="EnsemblPlants"/>
        </authorList>
    </citation>
    <scope>IDENTIFICATION</scope>
</reference>
<keyword evidence="3" id="KW-1185">Reference proteome</keyword>
<protein>
    <recommendedName>
        <fullName evidence="4">No apical meristem-associated C-terminal domain-containing protein</fullName>
    </recommendedName>
</protein>
<evidence type="ECO:0000256" key="1">
    <source>
        <dbReference type="SAM" id="MobiDB-lite"/>
    </source>
</evidence>
<organism evidence="2 3">
    <name type="scientific">Kalanchoe fedtschenkoi</name>
    <name type="common">Lavender scallops</name>
    <name type="synonym">South American air plant</name>
    <dbReference type="NCBI Taxonomy" id="63787"/>
    <lineage>
        <taxon>Eukaryota</taxon>
        <taxon>Viridiplantae</taxon>
        <taxon>Streptophyta</taxon>
        <taxon>Embryophyta</taxon>
        <taxon>Tracheophyta</taxon>
        <taxon>Spermatophyta</taxon>
        <taxon>Magnoliopsida</taxon>
        <taxon>eudicotyledons</taxon>
        <taxon>Gunneridae</taxon>
        <taxon>Pentapetalae</taxon>
        <taxon>Saxifragales</taxon>
        <taxon>Crassulaceae</taxon>
        <taxon>Kalanchoe</taxon>
    </lineage>
</organism>
<evidence type="ECO:0000313" key="2">
    <source>
        <dbReference type="EnsemblPlants" id="Kaladp0863s0017.1.v1.1"/>
    </source>
</evidence>
<evidence type="ECO:0008006" key="4">
    <source>
        <dbReference type="Google" id="ProtNLM"/>
    </source>
</evidence>